<comment type="similarity">
    <text evidence="1 4">Belongs to the class-II DAHP synthase family.</text>
</comment>
<proteinExistence type="inferred from homology"/>
<evidence type="ECO:0000313" key="5">
    <source>
        <dbReference type="EMBL" id="AOZ69497.1"/>
    </source>
</evidence>
<dbReference type="STRING" id="1850250.LPB142_09380"/>
<dbReference type="KEGG" id="rhp:LPB142_09380"/>
<feature type="binding site" evidence="3">
    <location>
        <position position="290"/>
    </location>
    <ligand>
        <name>phosphoenolpyruvate</name>
        <dbReference type="ChEBI" id="CHEBI:58702"/>
    </ligand>
</feature>
<dbReference type="Pfam" id="PF01474">
    <property type="entry name" value="DAHP_synth_2"/>
    <property type="match status" value="1"/>
</dbReference>
<protein>
    <recommendedName>
        <fullName evidence="4">Phospho-2-dehydro-3-deoxyheptonate aldolase</fullName>
        <ecNumber evidence="4">2.5.1.54</ecNumber>
    </recommendedName>
</protein>
<organism evidence="5 6">
    <name type="scientific">Rhodobacter xanthinilyticus</name>
    <dbReference type="NCBI Taxonomy" id="1850250"/>
    <lineage>
        <taxon>Bacteria</taxon>
        <taxon>Pseudomonadati</taxon>
        <taxon>Pseudomonadota</taxon>
        <taxon>Alphaproteobacteria</taxon>
        <taxon>Rhodobacterales</taxon>
        <taxon>Rhodobacter group</taxon>
        <taxon>Rhodobacter</taxon>
    </lineage>
</organism>
<dbReference type="AlphaFoldDB" id="A0A1D9MCB6"/>
<feature type="binding site" evidence="3">
    <location>
        <position position="425"/>
    </location>
    <ligand>
        <name>Mn(2+)</name>
        <dbReference type="ChEBI" id="CHEBI:29035"/>
    </ligand>
</feature>
<dbReference type="SUPFAM" id="SSF51569">
    <property type="entry name" value="Aldolase"/>
    <property type="match status" value="1"/>
</dbReference>
<sequence>MGKGWMKSDWRAKPRVQMPDYPDQAALNAVEEQLAKMPPLVFAGEARRLKADLAKAARGEAFLLQGGDCAESFAEFSADNIRDTFKVMLQMAIVLTWGAKVPVIKVGRMAGQFAKPRSAPTEMIGGVEYPSYRGDIINGFDATMEARLPDPARMLQAYTQAAASLNLLRAFSTGGYADIHRVQSWIAGFTDEDEAARYREVAGRIADAMDFMSAAGVTSATAQELAKVDFYTSHEALLLEYEEALCRIDSTSGLPVAGSGHMIWIGDRTRQPDGAHVEFARGVQNPIGLKCGPSTTAEDLKVLMAKLNPENEPGRLTLIARFGAGKVGEHLPRLIRAVAEEGANVLWSCDPMHGNTIKSASGYKTRPFDSVLREVREFFAVHKAEGTIPGGVHFEMTGKDVTECTGGVRAVSDEDLSSRYHTACDPRLNASQSLELAFLVAEELQDRRAMQKAANA</sequence>
<dbReference type="Proteomes" id="UP000176562">
    <property type="component" value="Chromosome"/>
</dbReference>
<dbReference type="InterPro" id="IPR013785">
    <property type="entry name" value="Aldolase_TIM"/>
</dbReference>
<accession>A0A1D9MCB6</accession>
<evidence type="ECO:0000256" key="1">
    <source>
        <dbReference type="ARBA" id="ARBA00008911"/>
    </source>
</evidence>
<evidence type="ECO:0000256" key="3">
    <source>
        <dbReference type="PIRSR" id="PIRSR602480-1"/>
    </source>
</evidence>
<keyword evidence="3" id="KW-0464">Manganese</keyword>
<dbReference type="InterPro" id="IPR002480">
    <property type="entry name" value="DAHP_synth_2"/>
</dbReference>
<evidence type="ECO:0000313" key="6">
    <source>
        <dbReference type="Proteomes" id="UP000176562"/>
    </source>
</evidence>
<dbReference type="Gene3D" id="3.20.20.70">
    <property type="entry name" value="Aldolase class I"/>
    <property type="match status" value="2"/>
</dbReference>
<feature type="binding site" evidence="3">
    <location>
        <position position="395"/>
    </location>
    <ligand>
        <name>Mn(2+)</name>
        <dbReference type="ChEBI" id="CHEBI:29035"/>
    </ligand>
</feature>
<keyword evidence="3" id="KW-0170">Cobalt</keyword>
<feature type="binding site" evidence="3">
    <location>
        <position position="321"/>
    </location>
    <ligand>
        <name>phosphoenolpyruvate</name>
        <dbReference type="ChEBI" id="CHEBI:58702"/>
    </ligand>
</feature>
<feature type="binding site" evidence="3">
    <location>
        <position position="69"/>
    </location>
    <ligand>
        <name>Mn(2+)</name>
        <dbReference type="ChEBI" id="CHEBI:29035"/>
    </ligand>
</feature>
<evidence type="ECO:0000256" key="4">
    <source>
        <dbReference type="RuleBase" id="RU363071"/>
    </source>
</evidence>
<dbReference type="RefSeq" id="WP_068766881.1">
    <property type="nucleotide sequence ID" value="NZ_CP017781.1"/>
</dbReference>
<comment type="cofactor">
    <cofactor evidence="3">
        <name>Mn(2+)</name>
        <dbReference type="ChEBI" id="CHEBI:29035"/>
    </cofactor>
    <cofactor evidence="3">
        <name>Co(2+)</name>
        <dbReference type="ChEBI" id="CHEBI:48828"/>
    </cofactor>
    <cofactor evidence="3">
        <name>Cd(2+)</name>
        <dbReference type="ChEBI" id="CHEBI:48775"/>
    </cofactor>
    <text evidence="3">Binds 1 divalent cation per subunit. The enzyme is active with manganese, cobalt or cadmium ions.</text>
</comment>
<dbReference type="GO" id="GO:0003849">
    <property type="term" value="F:3-deoxy-7-phosphoheptulonate synthase activity"/>
    <property type="evidence" value="ECO:0007669"/>
    <property type="project" value="UniProtKB-EC"/>
</dbReference>
<dbReference type="EMBL" id="CP017781">
    <property type="protein sequence ID" value="AOZ69497.1"/>
    <property type="molecule type" value="Genomic_DNA"/>
</dbReference>
<dbReference type="PANTHER" id="PTHR21337:SF0">
    <property type="entry name" value="PHOSPHO-2-DEHYDRO-3-DEOXYHEPTONATE ALDOLASE"/>
    <property type="match status" value="1"/>
</dbReference>
<evidence type="ECO:0000256" key="2">
    <source>
        <dbReference type="ARBA" id="ARBA00022679"/>
    </source>
</evidence>
<reference evidence="5 6" key="1">
    <citation type="submission" date="2016-10" db="EMBL/GenBank/DDBJ databases">
        <title>Rhodobacter sp. LPB0142, isolated from sea water.</title>
        <authorList>
            <person name="Kim E."/>
            <person name="Yi H."/>
        </authorList>
    </citation>
    <scope>NUCLEOTIDE SEQUENCE [LARGE SCALE GENOMIC DNA]</scope>
    <source>
        <strain evidence="5 6">LPB0142</strain>
    </source>
</reference>
<dbReference type="EC" id="2.5.1.54" evidence="4"/>
<keyword evidence="3" id="KW-0104">Cadmium</keyword>
<gene>
    <name evidence="5" type="ORF">LPB142_09380</name>
</gene>
<dbReference type="GO" id="GO:0009073">
    <property type="term" value="P:aromatic amino acid family biosynthetic process"/>
    <property type="evidence" value="ECO:0007669"/>
    <property type="project" value="InterPro"/>
</dbReference>
<name>A0A1D9MCB6_9RHOB</name>
<keyword evidence="6" id="KW-1185">Reference proteome</keyword>
<dbReference type="NCBIfam" id="TIGR01358">
    <property type="entry name" value="DAHP_synth_II"/>
    <property type="match status" value="1"/>
</dbReference>
<keyword evidence="2 4" id="KW-0808">Transferase</keyword>
<dbReference type="PANTHER" id="PTHR21337">
    <property type="entry name" value="PHOSPHO-2-DEHYDRO-3-DEOXYHEPTONATE ALDOLASE 1, 2"/>
    <property type="match status" value="1"/>
</dbReference>
<comment type="catalytic activity">
    <reaction evidence="4">
        <text>D-erythrose 4-phosphate + phosphoenolpyruvate + H2O = 7-phospho-2-dehydro-3-deoxy-D-arabino-heptonate + phosphate</text>
        <dbReference type="Rhea" id="RHEA:14717"/>
        <dbReference type="ChEBI" id="CHEBI:15377"/>
        <dbReference type="ChEBI" id="CHEBI:16897"/>
        <dbReference type="ChEBI" id="CHEBI:43474"/>
        <dbReference type="ChEBI" id="CHEBI:58394"/>
        <dbReference type="ChEBI" id="CHEBI:58702"/>
        <dbReference type="EC" id="2.5.1.54"/>
    </reaction>
</comment>
<feature type="binding site" evidence="3">
    <location>
        <position position="108"/>
    </location>
    <ligand>
        <name>phosphoenolpyruvate</name>
        <dbReference type="ChEBI" id="CHEBI:58702"/>
    </ligand>
</feature>
<feature type="binding site" evidence="3">
    <location>
        <position position="353"/>
    </location>
    <ligand>
        <name>Mn(2+)</name>
        <dbReference type="ChEBI" id="CHEBI:29035"/>
    </ligand>
</feature>